<accession>A0A6S6TBH9</accession>
<protein>
    <submittedName>
        <fullName evidence="8">Dipeptide-binding ABC transporter, periplasmic substrate-binding component (TC 3.A.1.5.2)</fullName>
    </submittedName>
</protein>
<gene>
    <name evidence="8" type="ORF">HELGO_WM46365</name>
</gene>
<dbReference type="InterPro" id="IPR039424">
    <property type="entry name" value="SBP_5"/>
</dbReference>
<dbReference type="Gene3D" id="3.90.76.10">
    <property type="entry name" value="Dipeptide-binding Protein, Domain 1"/>
    <property type="match status" value="1"/>
</dbReference>
<keyword evidence="4 6" id="KW-0732">Signal</keyword>
<proteinExistence type="inferred from homology"/>
<keyword evidence="5" id="KW-1133">Transmembrane helix</keyword>
<dbReference type="PANTHER" id="PTHR30290:SF10">
    <property type="entry name" value="PERIPLASMIC OLIGOPEPTIDE-BINDING PROTEIN-RELATED"/>
    <property type="match status" value="1"/>
</dbReference>
<comment type="similarity">
    <text evidence="2">Belongs to the bacterial solute-binding protein 5 family.</text>
</comment>
<evidence type="ECO:0000256" key="6">
    <source>
        <dbReference type="SAM" id="SignalP"/>
    </source>
</evidence>
<dbReference type="GO" id="GO:0043190">
    <property type="term" value="C:ATP-binding cassette (ABC) transporter complex"/>
    <property type="evidence" value="ECO:0007669"/>
    <property type="project" value="InterPro"/>
</dbReference>
<evidence type="ECO:0000256" key="3">
    <source>
        <dbReference type="ARBA" id="ARBA00022448"/>
    </source>
</evidence>
<dbReference type="GO" id="GO:0015833">
    <property type="term" value="P:peptide transport"/>
    <property type="evidence" value="ECO:0007669"/>
    <property type="project" value="TreeGrafter"/>
</dbReference>
<dbReference type="Pfam" id="PF00496">
    <property type="entry name" value="SBP_bac_5"/>
    <property type="match status" value="1"/>
</dbReference>
<sequence length="717" mass="82165">MKKLSSLILYILFSTSLYANVWNSPQSADKKDQNILFSSFNLAYKNLDPVRSYSKRESVIISHIYEPVVGYNFLKRPYVLEPLTLTKMPNISYLDKAGKELNKDSNNVAFSKYTFSLQKDILYQNHPCFIEENLNLSDEDFSNIETLNDFEKVSTRVLTAYDYAYAIKRMAIRQNHSPILDIIQSYIVGLDSFSKEITKVVKEKKEKNQKIDLKAYNIEGVKVLNEQTFSITLKGKYPQFLYWMSMNFFAPIPWEADLFYQQEALITKNITLNTSPVGTGAYYLAENNPNKQVRLVANPNYRDVFYPTLSEEEIANSNVPKELLLDAGKKVPFIEEVVYSLEKEGIPLWNKFLQGYYDASGISSEAFDKAINVSSIGEMGLSEEMAEKGIKLKGSVEPSIGYLAFNMLDPIVGGYTESAKKLRQAISIVQNEEEYITIFMNERGIPAQSPIPPSIFGHVEGEEGTNPFVYDWVDGKRVRKSIEVAKKLLAEAGYPNGVSNENGKALVLNYDTTASGPDDKARMDWRRKQFAKLGIQLVIRGTDYNRFQDKVNKGKAQLFSWGWNADYPDPENFLFLLYGKNGAVATNGAGVNSANYDNPKFNKLFDEMKTMENSPERLEIIKKMLTIVQEDAPWVWGLHPKRLSLHHEWFENIYPHAMSDDTLKYKRIDAKLRSEKQEEWNQPVVLPLVLFFLIPLLMAYPLYRAYQKRQRAVVSEK</sequence>
<evidence type="ECO:0000313" key="8">
    <source>
        <dbReference type="EMBL" id="CAA6815566.1"/>
    </source>
</evidence>
<dbReference type="PANTHER" id="PTHR30290">
    <property type="entry name" value="PERIPLASMIC BINDING COMPONENT OF ABC TRANSPORTER"/>
    <property type="match status" value="1"/>
</dbReference>
<dbReference type="SUPFAM" id="SSF53850">
    <property type="entry name" value="Periplasmic binding protein-like II"/>
    <property type="match status" value="1"/>
</dbReference>
<dbReference type="Gene3D" id="3.40.190.10">
    <property type="entry name" value="Periplasmic binding protein-like II"/>
    <property type="match status" value="1"/>
</dbReference>
<comment type="subcellular location">
    <subcellularLocation>
        <location evidence="1">Cell envelope</location>
    </subcellularLocation>
</comment>
<evidence type="ECO:0000259" key="7">
    <source>
        <dbReference type="Pfam" id="PF00496"/>
    </source>
</evidence>
<name>A0A6S6TBH9_9BACT</name>
<evidence type="ECO:0000256" key="2">
    <source>
        <dbReference type="ARBA" id="ARBA00005695"/>
    </source>
</evidence>
<keyword evidence="5" id="KW-0812">Transmembrane</keyword>
<reference evidence="8" key="1">
    <citation type="submission" date="2020-01" db="EMBL/GenBank/DDBJ databases">
        <authorList>
            <person name="Meier V. D."/>
            <person name="Meier V D."/>
        </authorList>
    </citation>
    <scope>NUCLEOTIDE SEQUENCE</scope>
    <source>
        <strain evidence="8">HLG_WM_MAG_03</strain>
    </source>
</reference>
<feature type="signal peptide" evidence="6">
    <location>
        <begin position="1"/>
        <end position="19"/>
    </location>
</feature>
<feature type="chain" id="PRO_5027790022" evidence="6">
    <location>
        <begin position="20"/>
        <end position="717"/>
    </location>
</feature>
<dbReference type="GO" id="GO:1904680">
    <property type="term" value="F:peptide transmembrane transporter activity"/>
    <property type="evidence" value="ECO:0007669"/>
    <property type="project" value="TreeGrafter"/>
</dbReference>
<keyword evidence="3" id="KW-0813">Transport</keyword>
<dbReference type="InterPro" id="IPR030678">
    <property type="entry name" value="Peptide/Ni-bd"/>
</dbReference>
<organism evidence="8">
    <name type="scientific">uncultured Sulfurovum sp</name>
    <dbReference type="NCBI Taxonomy" id="269237"/>
    <lineage>
        <taxon>Bacteria</taxon>
        <taxon>Pseudomonadati</taxon>
        <taxon>Campylobacterota</taxon>
        <taxon>Epsilonproteobacteria</taxon>
        <taxon>Campylobacterales</taxon>
        <taxon>Sulfurovaceae</taxon>
        <taxon>Sulfurovum</taxon>
        <taxon>environmental samples</taxon>
    </lineage>
</organism>
<dbReference type="InterPro" id="IPR000914">
    <property type="entry name" value="SBP_5_dom"/>
</dbReference>
<dbReference type="PIRSF" id="PIRSF002741">
    <property type="entry name" value="MppA"/>
    <property type="match status" value="1"/>
</dbReference>
<dbReference type="Gene3D" id="3.10.105.10">
    <property type="entry name" value="Dipeptide-binding Protein, Domain 3"/>
    <property type="match status" value="1"/>
</dbReference>
<evidence type="ECO:0000256" key="4">
    <source>
        <dbReference type="ARBA" id="ARBA00022729"/>
    </source>
</evidence>
<keyword evidence="5" id="KW-0472">Membrane</keyword>
<dbReference type="AlphaFoldDB" id="A0A6S6TBH9"/>
<evidence type="ECO:0000256" key="5">
    <source>
        <dbReference type="SAM" id="Phobius"/>
    </source>
</evidence>
<dbReference type="CDD" id="cd08505">
    <property type="entry name" value="PBP2_NikA_DppA_OppA_like_18"/>
    <property type="match status" value="1"/>
</dbReference>
<dbReference type="EMBL" id="CACVAR010000253">
    <property type="protein sequence ID" value="CAA6815566.1"/>
    <property type="molecule type" value="Genomic_DNA"/>
</dbReference>
<dbReference type="GO" id="GO:0030288">
    <property type="term" value="C:outer membrane-bounded periplasmic space"/>
    <property type="evidence" value="ECO:0007669"/>
    <property type="project" value="UniProtKB-ARBA"/>
</dbReference>
<evidence type="ECO:0000256" key="1">
    <source>
        <dbReference type="ARBA" id="ARBA00004196"/>
    </source>
</evidence>
<feature type="domain" description="Solute-binding protein family 5" evidence="7">
    <location>
        <begin position="158"/>
        <end position="582"/>
    </location>
</feature>
<feature type="transmembrane region" description="Helical" evidence="5">
    <location>
        <begin position="684"/>
        <end position="703"/>
    </location>
</feature>